<dbReference type="Proteomes" id="UP000600588">
    <property type="component" value="Unassembled WGS sequence"/>
</dbReference>
<dbReference type="Pfam" id="PF20230">
    <property type="entry name" value="DUF6588"/>
    <property type="match status" value="1"/>
</dbReference>
<keyword evidence="1" id="KW-0732">Signal</keyword>
<feature type="signal peptide" evidence="1">
    <location>
        <begin position="1"/>
        <end position="19"/>
    </location>
</feature>
<feature type="chain" id="PRO_5035284981" description="Outer membrane protein beta-barrel domain-containing protein" evidence="1">
    <location>
        <begin position="20"/>
        <end position="343"/>
    </location>
</feature>
<reference evidence="2 3" key="1">
    <citation type="submission" date="2020-09" db="EMBL/GenBank/DDBJ databases">
        <title>TT11 complete genome.</title>
        <authorList>
            <person name="Wu Z."/>
        </authorList>
    </citation>
    <scope>NUCLEOTIDE SEQUENCE [LARGE SCALE GENOMIC DNA]</scope>
    <source>
        <strain evidence="2 3">TT11</strain>
    </source>
</reference>
<dbReference type="RefSeq" id="WP_188230043.1">
    <property type="nucleotide sequence ID" value="NZ_JACVXB010000003.1"/>
</dbReference>
<accession>A0A8J6U7Q7</accession>
<evidence type="ECO:0000256" key="1">
    <source>
        <dbReference type="SAM" id="SignalP"/>
    </source>
</evidence>
<gene>
    <name evidence="2" type="ORF">ICJ83_08945</name>
</gene>
<sequence>MKKLSLIFVIGLSAFTMKAQNDVDALLIAGAENAQRFTNDYLAPGTNGLMYSMNGNWFNTAHAKPLGGFEISLVMNASLVSDDDKSFLMNIEDYNSPDYDFTVAFADGATSKQVATALGENNPEIDLIISEKGNPLSSERITLPSGIGNASGNLLPSAFIQGSVGLIKGLEVKARFMPEIKTDDVAFNMYGAGLQFEATKWLPADKLLPIALSGLVAYTHLGAAYDLTDSSGVDGENQKLENDTSTWLFQFIASTKLPVINFYGGLGYISGKSESDLLGTYTVTTGPLSGSQSITDPFSVSSEISGMRGTLGTKLKIGFFRFNAEYHLAEFNAFSVGINFGFR</sequence>
<dbReference type="EMBL" id="JACVXB010000003">
    <property type="protein sequence ID" value="MBD0832258.1"/>
    <property type="molecule type" value="Genomic_DNA"/>
</dbReference>
<dbReference type="InterPro" id="IPR046495">
    <property type="entry name" value="DUF6588"/>
</dbReference>
<comment type="caution">
    <text evidence="2">The sequence shown here is derived from an EMBL/GenBank/DDBJ whole genome shotgun (WGS) entry which is preliminary data.</text>
</comment>
<evidence type="ECO:0000313" key="3">
    <source>
        <dbReference type="Proteomes" id="UP000600588"/>
    </source>
</evidence>
<protein>
    <recommendedName>
        <fullName evidence="4">Outer membrane protein beta-barrel domain-containing protein</fullName>
    </recommendedName>
</protein>
<proteinExistence type="predicted"/>
<dbReference type="AlphaFoldDB" id="A0A8J6U7Q7"/>
<organism evidence="2 3">
    <name type="scientific">Aestuariibaculum sediminum</name>
    <dbReference type="NCBI Taxonomy" id="2770637"/>
    <lineage>
        <taxon>Bacteria</taxon>
        <taxon>Pseudomonadati</taxon>
        <taxon>Bacteroidota</taxon>
        <taxon>Flavobacteriia</taxon>
        <taxon>Flavobacteriales</taxon>
        <taxon>Flavobacteriaceae</taxon>
    </lineage>
</organism>
<evidence type="ECO:0008006" key="4">
    <source>
        <dbReference type="Google" id="ProtNLM"/>
    </source>
</evidence>
<evidence type="ECO:0000313" key="2">
    <source>
        <dbReference type="EMBL" id="MBD0832258.1"/>
    </source>
</evidence>
<name>A0A8J6U7Q7_9FLAO</name>
<keyword evidence="3" id="KW-1185">Reference proteome</keyword>